<feature type="domain" description="KaiC" evidence="7">
    <location>
        <begin position="229"/>
        <end position="455"/>
    </location>
</feature>
<dbReference type="InterPro" id="IPR051347">
    <property type="entry name" value="Circadian_clock_KaiC-rel"/>
</dbReference>
<dbReference type="InterPro" id="IPR030665">
    <property type="entry name" value="KaiC"/>
</dbReference>
<evidence type="ECO:0000259" key="7">
    <source>
        <dbReference type="PROSITE" id="PS51146"/>
    </source>
</evidence>
<name>A0A7D5E5F9_9EURY</name>
<dbReference type="InterPro" id="IPR027417">
    <property type="entry name" value="P-loop_NTPase"/>
</dbReference>
<dbReference type="PANTHER" id="PTHR42926">
    <property type="match status" value="1"/>
</dbReference>
<dbReference type="EMBL" id="CP058215">
    <property type="protein sequence ID" value="QLC49072.1"/>
    <property type="molecule type" value="Genomic_DNA"/>
</dbReference>
<evidence type="ECO:0000313" key="8">
    <source>
        <dbReference type="EMBL" id="QLC49072.1"/>
    </source>
</evidence>
<dbReference type="Pfam" id="PF06745">
    <property type="entry name" value="ATPase"/>
    <property type="match status" value="2"/>
</dbReference>
<feature type="domain" description="KaiC" evidence="7">
    <location>
        <begin position="2"/>
        <end position="227"/>
    </location>
</feature>
<dbReference type="PANTHER" id="PTHR42926:SF1">
    <property type="entry name" value="CIRCADIAN CLOCK OSCILLATOR PROTEIN KAIC 1"/>
    <property type="match status" value="1"/>
</dbReference>
<evidence type="ECO:0000256" key="6">
    <source>
        <dbReference type="ARBA" id="ARBA00022801"/>
    </source>
</evidence>
<dbReference type="OrthoDB" id="27015at2157"/>
<organism evidence="8 9">
    <name type="scientific">Methanolobus zinderi</name>
    <dbReference type="NCBI Taxonomy" id="536044"/>
    <lineage>
        <taxon>Archaea</taxon>
        <taxon>Methanobacteriati</taxon>
        <taxon>Methanobacteriota</taxon>
        <taxon>Stenosarchaea group</taxon>
        <taxon>Methanomicrobia</taxon>
        <taxon>Methanosarcinales</taxon>
        <taxon>Methanosarcinaceae</taxon>
        <taxon>Methanolobus</taxon>
    </lineage>
</organism>
<reference evidence="8 9" key="1">
    <citation type="submission" date="2020-06" db="EMBL/GenBank/DDBJ databases">
        <title>Methanolobus halotolerans sp. nov., isolated from a saline lake Tus in Siberia.</title>
        <authorList>
            <person name="Shen Y."/>
            <person name="Chen S.-C."/>
            <person name="Lai M.-C."/>
            <person name="Huang H.-H."/>
            <person name="Chiu H.-H."/>
            <person name="Tang S.-L."/>
            <person name="Rogozin D.Y."/>
            <person name="Degermendzhy A.G."/>
        </authorList>
    </citation>
    <scope>NUCLEOTIDE SEQUENCE [LARGE SCALE GENOMIC DNA]</scope>
    <source>
        <strain evidence="8 9">DSM 21339</strain>
    </source>
</reference>
<gene>
    <name evidence="8" type="ORF">HWN40_01710</name>
</gene>
<evidence type="ECO:0000313" key="9">
    <source>
        <dbReference type="Proteomes" id="UP000509594"/>
    </source>
</evidence>
<dbReference type="GO" id="GO:0005524">
    <property type="term" value="F:ATP binding"/>
    <property type="evidence" value="ECO:0007669"/>
    <property type="project" value="InterPro"/>
</dbReference>
<dbReference type="RefSeq" id="WP_176964135.1">
    <property type="nucleotide sequence ID" value="NZ_CP058215.1"/>
</dbReference>
<dbReference type="EC" id="2.7.11.1" evidence="1"/>
<keyword evidence="5" id="KW-0418">Kinase</keyword>
<proteinExistence type="predicted"/>
<dbReference type="GeneID" id="55820351"/>
<dbReference type="InterPro" id="IPR010624">
    <property type="entry name" value="KaiC_dom"/>
</dbReference>
<dbReference type="Gene3D" id="3.40.50.300">
    <property type="entry name" value="P-loop containing nucleotide triphosphate hydrolases"/>
    <property type="match status" value="2"/>
</dbReference>
<dbReference type="PROSITE" id="PS51146">
    <property type="entry name" value="KAIC"/>
    <property type="match status" value="2"/>
</dbReference>
<dbReference type="PRINTS" id="PR01874">
    <property type="entry name" value="DNAREPAIRADA"/>
</dbReference>
<keyword evidence="9" id="KW-1185">Reference proteome</keyword>
<keyword evidence="3" id="KW-0808">Transferase</keyword>
<sequence length="455" mass="50521">MDIKSTGMPGLDEILGGGIPTTSTVLIAGNPGTGRTTLGIQSLCYASKEGEKVLYVCPTTKSEASIRETLSQYDFYEESLNIRTYNISSVERDPLTMLVDLGNAVASLNPDRILIDPVTPIGFGFPEAERRRFMYSLNSAMNDWNAIVYLTGTMSTQEMCRSVITDIVDGVIYLSQKIGRVNTDRRLRVIKFSGLSYLNGEHFFEASSSGVSIYPRIEIPFSRPDWNSERIGFGIDKLEKLMGGGLFRQSSTLLAGNTGTGRTIFGLQFILDGAMKGEPGIISSFEETPEEIRYYAENLGYDLKELEDKDLVRIFHMAPSEINPCKHAIKLKEHIETIGAKRVVIDDISGFENAFGVCAEKREHLSNLIRLFKALDITSVLIGGNMAPGSDLLVSEIPVSSFVDNLILLRNLEIDDEIKKALYILKMHGSNHEKRLVEYNIDSDGIHIGEFLKDM</sequence>
<dbReference type="PIRSF" id="PIRSF039117">
    <property type="entry name" value="KaiC"/>
    <property type="match status" value="1"/>
</dbReference>
<accession>A0A7D5E5F9</accession>
<evidence type="ECO:0000256" key="3">
    <source>
        <dbReference type="ARBA" id="ARBA00022679"/>
    </source>
</evidence>
<evidence type="ECO:0000256" key="4">
    <source>
        <dbReference type="ARBA" id="ARBA00022737"/>
    </source>
</evidence>
<protein>
    <recommendedName>
        <fullName evidence="1">non-specific serine/threonine protein kinase</fullName>
        <ecNumber evidence="1">2.7.11.1</ecNumber>
    </recommendedName>
</protein>
<dbReference type="SUPFAM" id="SSF52540">
    <property type="entry name" value="P-loop containing nucleoside triphosphate hydrolases"/>
    <property type="match status" value="2"/>
</dbReference>
<dbReference type="GO" id="GO:0016787">
    <property type="term" value="F:hydrolase activity"/>
    <property type="evidence" value="ECO:0007669"/>
    <property type="project" value="UniProtKB-KW"/>
</dbReference>
<keyword evidence="4" id="KW-0677">Repeat</keyword>
<evidence type="ECO:0000256" key="2">
    <source>
        <dbReference type="ARBA" id="ARBA00022553"/>
    </source>
</evidence>
<dbReference type="AlphaFoldDB" id="A0A7D5E5F9"/>
<evidence type="ECO:0000256" key="1">
    <source>
        <dbReference type="ARBA" id="ARBA00012513"/>
    </source>
</evidence>
<dbReference type="Proteomes" id="UP000509594">
    <property type="component" value="Chromosome"/>
</dbReference>
<keyword evidence="6" id="KW-0378">Hydrolase</keyword>
<dbReference type="KEGG" id="mzi:HWN40_01710"/>
<evidence type="ECO:0000256" key="5">
    <source>
        <dbReference type="ARBA" id="ARBA00022777"/>
    </source>
</evidence>
<keyword evidence="2" id="KW-0597">Phosphoprotein</keyword>
<dbReference type="InterPro" id="IPR014774">
    <property type="entry name" value="KaiC-like_dom"/>
</dbReference>
<dbReference type="GO" id="GO:0004674">
    <property type="term" value="F:protein serine/threonine kinase activity"/>
    <property type="evidence" value="ECO:0007669"/>
    <property type="project" value="UniProtKB-EC"/>
</dbReference>